<gene>
    <name evidence="1" type="ORF">EFR84_21705</name>
</gene>
<dbReference type="OrthoDB" id="7848479at2"/>
<protein>
    <submittedName>
        <fullName evidence="1">Uncharacterized protein</fullName>
    </submittedName>
</protein>
<evidence type="ECO:0000313" key="1">
    <source>
        <dbReference type="EMBL" id="RUM02145.1"/>
    </source>
</evidence>
<dbReference type="EMBL" id="RJTJ01000020">
    <property type="protein sequence ID" value="RUM02145.1"/>
    <property type="molecule type" value="Genomic_DNA"/>
</dbReference>
<organism evidence="1 2">
    <name type="scientific">Rhizobium chutanense</name>
    <dbReference type="NCBI Taxonomy" id="2035448"/>
    <lineage>
        <taxon>Bacteria</taxon>
        <taxon>Pseudomonadati</taxon>
        <taxon>Pseudomonadota</taxon>
        <taxon>Alphaproteobacteria</taxon>
        <taxon>Hyphomicrobiales</taxon>
        <taxon>Rhizobiaceae</taxon>
        <taxon>Rhizobium/Agrobacterium group</taxon>
        <taxon>Rhizobium</taxon>
    </lineage>
</organism>
<proteinExistence type="predicted"/>
<dbReference type="AlphaFoldDB" id="A0A3S0SAG3"/>
<accession>A0A3S0SAG3</accession>
<dbReference type="RefSeq" id="WP_126910679.1">
    <property type="nucleotide sequence ID" value="NZ_ML133767.1"/>
</dbReference>
<name>A0A3S0SAG3_9HYPH</name>
<sequence length="138" mass="15428">MQVVTPEEAFPHIATVGNPAAFFDGYDAFLCYEASVQPGGGNVVLKFADVIDFRITPMNVEGLRACRYPVKPWAFNEIVGSEEAAKWKVFNPRLWLISFQDITIEVLFETVSFISLDTERAVPQSTLIDVVNQMARVP</sequence>
<evidence type="ECO:0000313" key="2">
    <source>
        <dbReference type="Proteomes" id="UP000278081"/>
    </source>
</evidence>
<dbReference type="Proteomes" id="UP000278081">
    <property type="component" value="Unassembled WGS sequence"/>
</dbReference>
<comment type="caution">
    <text evidence="1">The sequence shown here is derived from an EMBL/GenBank/DDBJ whole genome shotgun (WGS) entry which is preliminary data.</text>
</comment>
<reference evidence="1 2" key="1">
    <citation type="submission" date="2018-11" db="EMBL/GenBank/DDBJ databases">
        <title>Rhizobium chutanense sp. nov., isolated from root nodules of Phaseolus vulgaris in China.</title>
        <authorList>
            <person name="Huo Y."/>
        </authorList>
    </citation>
    <scope>NUCLEOTIDE SEQUENCE [LARGE SCALE GENOMIC DNA]</scope>
    <source>
        <strain evidence="1 2">C16</strain>
    </source>
</reference>